<dbReference type="Proteomes" id="UP000259173">
    <property type="component" value="Unassembled WGS sequence"/>
</dbReference>
<evidence type="ECO:0000256" key="1">
    <source>
        <dbReference type="SAM" id="MobiDB-lite"/>
    </source>
</evidence>
<feature type="compositionally biased region" description="Basic residues" evidence="1">
    <location>
        <begin position="23"/>
        <end position="34"/>
    </location>
</feature>
<feature type="compositionally biased region" description="Low complexity" evidence="1">
    <location>
        <begin position="55"/>
        <end position="64"/>
    </location>
</feature>
<evidence type="ECO:0000313" key="3">
    <source>
        <dbReference type="Proteomes" id="UP000259173"/>
    </source>
</evidence>
<dbReference type="Pfam" id="PF11843">
    <property type="entry name" value="DUF3363"/>
    <property type="match status" value="1"/>
</dbReference>
<gene>
    <name evidence="2" type="ORF">DCG65_00655</name>
</gene>
<accession>A0A3B9KWP0</accession>
<dbReference type="InterPro" id="IPR021795">
    <property type="entry name" value="DUF3363"/>
</dbReference>
<sequence>MSDDTPFTPRLGPIRDRGGPAGKRLRRQLAKTGKRLSNAPRKSSFTGARYGSGGAARTRASAGRHLSRLQRRRVVVKVHIARAGRAGPGLYRAHVGYLQRDGVDREGEGGVLYDRDNEGISPRDFLERSEQDRHQFRIIVSPEGGARMGDFKQATRDLMARMEADTGRRLDWIAVDHHNTGHPHTHIVVRGRDARMKDVVIARDYLTHGLREAAEDLVTQRLGPRRALEIAETRQKQVDQDRWTGLDREIENLIDGSVFEPGDASSSGERFSRSLQIARARHLQTLGLAEPAGAVAWRMKPGWQEQLKRRGRRGDIIRTLAAEFGERKKHIQFVQDRDADATPIQGVVKAYGAEDELRDTRYMLVEDFDGGIWHVPAGAIDPTSRPSRGAVVELSRASALARASDTAIARVADETGGVWSEDLHARHDPGSKPAYRLSLKRRLQALRRAGIGERLASGEWRIDATFLKRAADYEARRSGGVKLTVLSWLSPEAQIERMGETWIDGLSETDAERCIALRKLQMRRQAWLREQDVLQAGQATLSDEQRIRMRALDLKQNADAIAARSNRTAVDLANGDRLHGRLEGHVDLAAGRMAVIGNAKAFALVPWRSALGRQTGRELTLKRTAAGIGWTVGNGRSKGIFR</sequence>
<dbReference type="AlphaFoldDB" id="A0A3B9KWP0"/>
<evidence type="ECO:0000313" key="2">
    <source>
        <dbReference type="EMBL" id="HAE93037.1"/>
    </source>
</evidence>
<reference evidence="2 3" key="1">
    <citation type="journal article" date="2018" name="Nat. Biotechnol.">
        <title>A standardized bacterial taxonomy based on genome phylogeny substantially revises the tree of life.</title>
        <authorList>
            <person name="Parks D.H."/>
            <person name="Chuvochina M."/>
            <person name="Waite D.W."/>
            <person name="Rinke C."/>
            <person name="Skarshewski A."/>
            <person name="Chaumeil P.A."/>
            <person name="Hugenholtz P."/>
        </authorList>
    </citation>
    <scope>NUCLEOTIDE SEQUENCE [LARGE SCALE GENOMIC DNA]</scope>
    <source>
        <strain evidence="2">UBA8557</strain>
    </source>
</reference>
<organism evidence="2 3">
    <name type="scientific">Hyphomonas atlantica</name>
    <dbReference type="NCBI Taxonomy" id="1280948"/>
    <lineage>
        <taxon>Bacteria</taxon>
        <taxon>Pseudomonadati</taxon>
        <taxon>Pseudomonadota</taxon>
        <taxon>Alphaproteobacteria</taxon>
        <taxon>Hyphomonadales</taxon>
        <taxon>Hyphomonadaceae</taxon>
        <taxon>Hyphomonas</taxon>
    </lineage>
</organism>
<protein>
    <recommendedName>
        <fullName evidence="4">DUF3363 domain-containing protein</fullName>
    </recommendedName>
</protein>
<evidence type="ECO:0008006" key="4">
    <source>
        <dbReference type="Google" id="ProtNLM"/>
    </source>
</evidence>
<comment type="caution">
    <text evidence="2">The sequence shown here is derived from an EMBL/GenBank/DDBJ whole genome shotgun (WGS) entry which is preliminary data.</text>
</comment>
<feature type="region of interest" description="Disordered" evidence="1">
    <location>
        <begin position="1"/>
        <end position="66"/>
    </location>
</feature>
<name>A0A3B9KWP0_9PROT</name>
<proteinExistence type="predicted"/>
<dbReference type="EMBL" id="DMBR01000017">
    <property type="protein sequence ID" value="HAE93037.1"/>
    <property type="molecule type" value="Genomic_DNA"/>
</dbReference>